<proteinExistence type="predicted"/>
<accession>A0A085LVE0</accession>
<evidence type="ECO:0000313" key="2">
    <source>
        <dbReference type="EMBL" id="KFD68467.1"/>
    </source>
</evidence>
<feature type="non-terminal residue" evidence="1">
    <location>
        <position position="1"/>
    </location>
</feature>
<keyword evidence="3" id="KW-1185">Reference proteome</keyword>
<organism evidence="1 3">
    <name type="scientific">Trichuris suis</name>
    <name type="common">pig whipworm</name>
    <dbReference type="NCBI Taxonomy" id="68888"/>
    <lineage>
        <taxon>Eukaryota</taxon>
        <taxon>Metazoa</taxon>
        <taxon>Ecdysozoa</taxon>
        <taxon>Nematoda</taxon>
        <taxon>Enoplea</taxon>
        <taxon>Dorylaimia</taxon>
        <taxon>Trichinellida</taxon>
        <taxon>Trichuridae</taxon>
        <taxon>Trichuris</taxon>
    </lineage>
</organism>
<protein>
    <submittedName>
        <fullName evidence="1">Uncharacterized protein</fullName>
    </submittedName>
</protein>
<feature type="non-terminal residue" evidence="1">
    <location>
        <position position="73"/>
    </location>
</feature>
<dbReference type="Proteomes" id="UP000030764">
    <property type="component" value="Unassembled WGS sequence"/>
</dbReference>
<dbReference type="AlphaFoldDB" id="A0A085LVE0"/>
<evidence type="ECO:0000313" key="3">
    <source>
        <dbReference type="Proteomes" id="UP000030764"/>
    </source>
</evidence>
<dbReference type="EMBL" id="KL367504">
    <property type="protein sequence ID" value="KFD68467.1"/>
    <property type="molecule type" value="Genomic_DNA"/>
</dbReference>
<dbReference type="EMBL" id="KL363281">
    <property type="protein sequence ID" value="KFD48936.1"/>
    <property type="molecule type" value="Genomic_DNA"/>
</dbReference>
<reference evidence="1 3" key="1">
    <citation type="journal article" date="2014" name="Nat. Genet.">
        <title>Genome and transcriptome of the porcine whipworm Trichuris suis.</title>
        <authorList>
            <person name="Jex A.R."/>
            <person name="Nejsum P."/>
            <person name="Schwarz E.M."/>
            <person name="Hu L."/>
            <person name="Young N.D."/>
            <person name="Hall R.S."/>
            <person name="Korhonen P.K."/>
            <person name="Liao S."/>
            <person name="Thamsborg S."/>
            <person name="Xia J."/>
            <person name="Xu P."/>
            <person name="Wang S."/>
            <person name="Scheerlinck J.P."/>
            <person name="Hofmann A."/>
            <person name="Sternberg P.W."/>
            <person name="Wang J."/>
            <person name="Gasser R.B."/>
        </authorList>
    </citation>
    <scope>NUCLEOTIDE SEQUENCE [LARGE SCALE GENOMIC DNA]</scope>
    <source>
        <strain evidence="2">DCEP-RM93F</strain>
        <strain evidence="1">DCEP-RM93M</strain>
    </source>
</reference>
<dbReference type="Proteomes" id="UP000030758">
    <property type="component" value="Unassembled WGS sequence"/>
</dbReference>
<sequence>GRAVQGAAFRSQSTTVGVGSNPTLVNYSSLPCPVRRGQMESRNRIDSSRCRIPFATVAGDGWYNEQLDLRWSV</sequence>
<gene>
    <name evidence="1" type="ORF">M513_10177</name>
    <name evidence="2" type="ORF">M514_10177</name>
</gene>
<evidence type="ECO:0000313" key="1">
    <source>
        <dbReference type="EMBL" id="KFD48936.1"/>
    </source>
</evidence>
<name>A0A085LVE0_9BILA</name>